<comment type="caution">
    <text evidence="13">Was originally thought to be a dihydrodipicolinate reductase (DHDPR), catalyzing the conversion of dihydrodipicolinate to tetrahydrodipicolinate. However, it was shown in E.coli that the substrate of the enzymatic reaction is not dihydrodipicolinate (DHDP) but in fact (2S,4S)-4-hydroxy-2,3,4,5-tetrahydrodipicolinic acid (HTPA), the product released by the DapA-catalyzed reaction.</text>
</comment>
<dbReference type="NCBIfam" id="TIGR00036">
    <property type="entry name" value="dapB"/>
    <property type="match status" value="1"/>
</dbReference>
<feature type="active site" description="Proton donor/acceptor" evidence="13">
    <location>
        <position position="197"/>
    </location>
</feature>
<comment type="pathway">
    <text evidence="9 13">Amino-acid biosynthesis; L-lysine biosynthesis via DAP pathway; (S)-tetrahydrodipicolinate from L-aspartate: step 4/4.</text>
</comment>
<dbReference type="UniPathway" id="UPA00034">
    <property type="reaction ID" value="UER00018"/>
</dbReference>
<comment type="catalytic activity">
    <reaction evidence="11 13">
        <text>(S)-2,3,4,5-tetrahydrodipicolinate + NADP(+) + H2O = (2S,4S)-4-hydroxy-2,3,4,5-tetrahydrodipicolinate + NADPH + H(+)</text>
        <dbReference type="Rhea" id="RHEA:35331"/>
        <dbReference type="ChEBI" id="CHEBI:15377"/>
        <dbReference type="ChEBI" id="CHEBI:15378"/>
        <dbReference type="ChEBI" id="CHEBI:16845"/>
        <dbReference type="ChEBI" id="CHEBI:57783"/>
        <dbReference type="ChEBI" id="CHEBI:58349"/>
        <dbReference type="ChEBI" id="CHEBI:67139"/>
        <dbReference type="EC" id="1.17.1.8"/>
    </reaction>
</comment>
<comment type="function">
    <text evidence="13">Catalyzes the conversion of 4-hydroxy-tetrahydrodipicolinate (HTPA) to tetrahydrodipicolinate.</text>
</comment>
<dbReference type="GO" id="GO:0016726">
    <property type="term" value="F:oxidoreductase activity, acting on CH or CH2 groups, NAD or NADP as acceptor"/>
    <property type="evidence" value="ECO:0007669"/>
    <property type="project" value="UniProtKB-UniRule"/>
</dbReference>
<evidence type="ECO:0000259" key="16">
    <source>
        <dbReference type="Pfam" id="PF05173"/>
    </source>
</evidence>
<feature type="domain" description="Dihydrodipicolinate reductase C-terminal" evidence="16">
    <location>
        <begin position="173"/>
        <end position="309"/>
    </location>
</feature>
<evidence type="ECO:0000256" key="10">
    <source>
        <dbReference type="ARBA" id="ARBA00038983"/>
    </source>
</evidence>
<dbReference type="SUPFAM" id="SSF55347">
    <property type="entry name" value="Glyceraldehyde-3-phosphate dehydrogenase-like, C-terminal domain"/>
    <property type="match status" value="1"/>
</dbReference>
<organism evidence="17 18">
    <name type="scientific">Humibacillus xanthopallidus</name>
    <dbReference type="NCBI Taxonomy" id="412689"/>
    <lineage>
        <taxon>Bacteria</taxon>
        <taxon>Bacillati</taxon>
        <taxon>Actinomycetota</taxon>
        <taxon>Actinomycetes</taxon>
        <taxon>Micrococcales</taxon>
        <taxon>Intrasporangiaceae</taxon>
        <taxon>Humibacillus</taxon>
    </lineage>
</organism>
<dbReference type="PROSITE" id="PS01298">
    <property type="entry name" value="DAPB"/>
    <property type="match status" value="1"/>
</dbReference>
<keyword evidence="6 13" id="KW-0560">Oxidoreductase</keyword>
<dbReference type="GO" id="GO:0050661">
    <property type="term" value="F:NADP binding"/>
    <property type="evidence" value="ECO:0007669"/>
    <property type="project" value="UniProtKB-UniRule"/>
</dbReference>
<feature type="binding site" evidence="13">
    <location>
        <begin position="134"/>
        <end position="136"/>
    </location>
    <ligand>
        <name>NAD(+)</name>
        <dbReference type="ChEBI" id="CHEBI:57540"/>
    </ligand>
</feature>
<evidence type="ECO:0000256" key="12">
    <source>
        <dbReference type="ARBA" id="ARBA00049396"/>
    </source>
</evidence>
<dbReference type="Gene3D" id="3.30.360.10">
    <property type="entry name" value="Dihydrodipicolinate Reductase, domain 2"/>
    <property type="match status" value="1"/>
</dbReference>
<evidence type="ECO:0000313" key="18">
    <source>
        <dbReference type="Proteomes" id="UP000320085"/>
    </source>
</evidence>
<dbReference type="Proteomes" id="UP000320085">
    <property type="component" value="Unassembled WGS sequence"/>
</dbReference>
<name>A0A543PT86_9MICO</name>
<gene>
    <name evidence="13" type="primary">dapB</name>
    <name evidence="17" type="ORF">FHX52_0386</name>
</gene>
<evidence type="ECO:0000256" key="8">
    <source>
        <dbReference type="ARBA" id="ARBA00023154"/>
    </source>
</evidence>
<dbReference type="Gene3D" id="3.40.50.720">
    <property type="entry name" value="NAD(P)-binding Rossmann-like Domain"/>
    <property type="match status" value="1"/>
</dbReference>
<dbReference type="InterPro" id="IPR000846">
    <property type="entry name" value="DapB_N"/>
</dbReference>
<proteinExistence type="inferred from homology"/>
<evidence type="ECO:0000256" key="5">
    <source>
        <dbReference type="ARBA" id="ARBA00022915"/>
    </source>
</evidence>
<dbReference type="GO" id="GO:0051287">
    <property type="term" value="F:NAD binding"/>
    <property type="evidence" value="ECO:0007669"/>
    <property type="project" value="UniProtKB-UniRule"/>
</dbReference>
<evidence type="ECO:0000256" key="7">
    <source>
        <dbReference type="ARBA" id="ARBA00023027"/>
    </source>
</evidence>
<dbReference type="PANTHER" id="PTHR20836">
    <property type="entry name" value="DIHYDRODIPICOLINATE REDUCTASE"/>
    <property type="match status" value="1"/>
</dbReference>
<dbReference type="GO" id="GO:0009089">
    <property type="term" value="P:lysine biosynthetic process via diaminopimelate"/>
    <property type="evidence" value="ECO:0007669"/>
    <property type="project" value="UniProtKB-UniRule"/>
</dbReference>
<dbReference type="InterPro" id="IPR022663">
    <property type="entry name" value="DapB_C"/>
</dbReference>
<comment type="similarity">
    <text evidence="1 13">Belongs to the DapB family.</text>
</comment>
<accession>A0A543PT86</accession>
<evidence type="ECO:0000256" key="4">
    <source>
        <dbReference type="ARBA" id="ARBA00022857"/>
    </source>
</evidence>
<protein>
    <recommendedName>
        <fullName evidence="10 13">4-hydroxy-tetrahydrodipicolinate reductase</fullName>
        <shortName evidence="13">HTPA reductase</shortName>
        <ecNumber evidence="10 13">1.17.1.8</ecNumber>
    </recommendedName>
</protein>
<keyword evidence="3 13" id="KW-0028">Amino-acid biosynthesis</keyword>
<evidence type="ECO:0000313" key="17">
    <source>
        <dbReference type="EMBL" id="TQN47293.1"/>
    </source>
</evidence>
<dbReference type="AlphaFoldDB" id="A0A543PT86"/>
<evidence type="ECO:0000256" key="11">
    <source>
        <dbReference type="ARBA" id="ARBA00049080"/>
    </source>
</evidence>
<sequence>MVFGPVAGLVFGLVFGQEHRVIVLAPPARRLVPSPEPTEPGTPALARLTRVSDTTRRPSRDIAVAVIGASGRMGSEAVRAVESAEGLVLVGAYGSGDDLGDLAGADVAVELTVPTASPANVAHCVERGVHVVVGTTGWDDARLETLRGQLAEAAPASSGAGVGVLIAPNFAIGALLMMAFAAKAAPFFESVEVIELHHPAKVDAPSGTAARTAEMIARARADAGTPAAPDATTHDPDGARGARVHGIPVHSVRLRGLTAHQEVLLGNAGEQLTLRHDSFDRGSFMPGVIAAVRSVADHPGLTVGLEHYLGLT</sequence>
<feature type="binding site" evidence="13">
    <location>
        <begin position="68"/>
        <end position="73"/>
    </location>
    <ligand>
        <name>NAD(+)</name>
        <dbReference type="ChEBI" id="CHEBI:57540"/>
    </ligand>
</feature>
<dbReference type="InterPro" id="IPR036291">
    <property type="entry name" value="NAD(P)-bd_dom_sf"/>
</dbReference>
<evidence type="ECO:0000256" key="9">
    <source>
        <dbReference type="ARBA" id="ARBA00037922"/>
    </source>
</evidence>
<comment type="subunit">
    <text evidence="13">Homotetramer.</text>
</comment>
<keyword evidence="7 13" id="KW-0520">NAD</keyword>
<keyword evidence="8 13" id="KW-0457">Lysine biosynthesis</keyword>
<feature type="binding site" evidence="13">
    <location>
        <begin position="167"/>
        <end position="170"/>
    </location>
    <ligand>
        <name>NAD(+)</name>
        <dbReference type="ChEBI" id="CHEBI:57540"/>
    </ligand>
</feature>
<keyword evidence="5 13" id="KW-0220">Diaminopimelate biosynthesis</keyword>
<dbReference type="InterPro" id="IPR023940">
    <property type="entry name" value="DHDPR_bac"/>
</dbReference>
<feature type="binding site" evidence="13">
    <location>
        <position position="198"/>
    </location>
    <ligand>
        <name>(S)-2,3,4,5-tetrahydrodipicolinate</name>
        <dbReference type="ChEBI" id="CHEBI:16845"/>
    </ligand>
</feature>
<feature type="domain" description="Dihydrodipicolinate reductase N-terminal" evidence="15">
    <location>
        <begin position="62"/>
        <end position="170"/>
    </location>
</feature>
<feature type="binding site" evidence="13">
    <location>
        <begin position="207"/>
        <end position="208"/>
    </location>
    <ligand>
        <name>(S)-2,3,4,5-tetrahydrodipicolinate</name>
        <dbReference type="ChEBI" id="CHEBI:16845"/>
    </ligand>
</feature>
<dbReference type="EC" id="1.17.1.8" evidence="10 13"/>
<feature type="region of interest" description="Disordered" evidence="14">
    <location>
        <begin position="221"/>
        <end position="241"/>
    </location>
</feature>
<keyword evidence="2 13" id="KW-0963">Cytoplasm</keyword>
<comment type="caution">
    <text evidence="13">Lacks conserved residue(s) required for the propagation of feature annotation.</text>
</comment>
<reference evidence="17 18" key="1">
    <citation type="submission" date="2019-06" db="EMBL/GenBank/DDBJ databases">
        <title>Sequencing the genomes of 1000 actinobacteria strains.</title>
        <authorList>
            <person name="Klenk H.-P."/>
        </authorList>
    </citation>
    <scope>NUCLEOTIDE SEQUENCE [LARGE SCALE GENOMIC DNA]</scope>
    <source>
        <strain evidence="17 18">DSM 21776</strain>
    </source>
</reference>
<dbReference type="CDD" id="cd02274">
    <property type="entry name" value="DHDPR_N"/>
    <property type="match status" value="1"/>
</dbReference>
<evidence type="ECO:0000256" key="14">
    <source>
        <dbReference type="SAM" id="MobiDB-lite"/>
    </source>
</evidence>
<evidence type="ECO:0000256" key="3">
    <source>
        <dbReference type="ARBA" id="ARBA00022605"/>
    </source>
</evidence>
<dbReference type="GO" id="GO:0008839">
    <property type="term" value="F:4-hydroxy-tetrahydrodipicolinate reductase"/>
    <property type="evidence" value="ECO:0007669"/>
    <property type="project" value="UniProtKB-UniRule"/>
</dbReference>
<evidence type="ECO:0000256" key="2">
    <source>
        <dbReference type="ARBA" id="ARBA00022490"/>
    </source>
</evidence>
<evidence type="ECO:0000259" key="15">
    <source>
        <dbReference type="Pfam" id="PF01113"/>
    </source>
</evidence>
<evidence type="ECO:0000256" key="6">
    <source>
        <dbReference type="ARBA" id="ARBA00023002"/>
    </source>
</evidence>
<feature type="active site" description="Proton donor" evidence="13">
    <location>
        <position position="201"/>
    </location>
</feature>
<dbReference type="PANTHER" id="PTHR20836:SF0">
    <property type="entry name" value="4-HYDROXY-TETRAHYDRODIPICOLINATE REDUCTASE 1, CHLOROPLASTIC-RELATED"/>
    <property type="match status" value="1"/>
</dbReference>
<evidence type="ECO:0000256" key="1">
    <source>
        <dbReference type="ARBA" id="ARBA00006642"/>
    </source>
</evidence>
<comment type="catalytic activity">
    <reaction evidence="12 13">
        <text>(S)-2,3,4,5-tetrahydrodipicolinate + NAD(+) + H2O = (2S,4S)-4-hydroxy-2,3,4,5-tetrahydrodipicolinate + NADH + H(+)</text>
        <dbReference type="Rhea" id="RHEA:35323"/>
        <dbReference type="ChEBI" id="CHEBI:15377"/>
        <dbReference type="ChEBI" id="CHEBI:15378"/>
        <dbReference type="ChEBI" id="CHEBI:16845"/>
        <dbReference type="ChEBI" id="CHEBI:57540"/>
        <dbReference type="ChEBI" id="CHEBI:57945"/>
        <dbReference type="ChEBI" id="CHEBI:67139"/>
        <dbReference type="EC" id="1.17.1.8"/>
    </reaction>
</comment>
<dbReference type="GO" id="GO:0005829">
    <property type="term" value="C:cytosol"/>
    <property type="evidence" value="ECO:0007669"/>
    <property type="project" value="TreeGrafter"/>
</dbReference>
<evidence type="ECO:0000256" key="13">
    <source>
        <dbReference type="HAMAP-Rule" id="MF_00102"/>
    </source>
</evidence>
<dbReference type="SUPFAM" id="SSF51735">
    <property type="entry name" value="NAD(P)-binding Rossmann-fold domains"/>
    <property type="match status" value="1"/>
</dbReference>
<feature type="compositionally biased region" description="Low complexity" evidence="14">
    <location>
        <begin position="222"/>
        <end position="231"/>
    </location>
</feature>
<dbReference type="GO" id="GO:0019877">
    <property type="term" value="P:diaminopimelate biosynthetic process"/>
    <property type="evidence" value="ECO:0007669"/>
    <property type="project" value="UniProtKB-UniRule"/>
</dbReference>
<keyword evidence="4 13" id="KW-0521">NADP</keyword>
<dbReference type="HAMAP" id="MF_00102">
    <property type="entry name" value="DapB"/>
    <property type="match status" value="1"/>
</dbReference>
<dbReference type="Pfam" id="PF01113">
    <property type="entry name" value="DapB_N"/>
    <property type="match status" value="1"/>
</dbReference>
<dbReference type="Pfam" id="PF05173">
    <property type="entry name" value="DapB_C"/>
    <property type="match status" value="1"/>
</dbReference>
<dbReference type="EMBL" id="VFQF01000001">
    <property type="protein sequence ID" value="TQN47293.1"/>
    <property type="molecule type" value="Genomic_DNA"/>
</dbReference>
<dbReference type="FunFam" id="3.30.360.10:FF:000009">
    <property type="entry name" value="4-hydroxy-tetrahydrodipicolinate reductase"/>
    <property type="match status" value="1"/>
</dbReference>
<comment type="subcellular location">
    <subcellularLocation>
        <location evidence="13">Cytoplasm</location>
    </subcellularLocation>
</comment>
<comment type="caution">
    <text evidence="17">The sequence shown here is derived from an EMBL/GenBank/DDBJ whole genome shotgun (WGS) entry which is preliminary data.</text>
</comment>
<dbReference type="InterPro" id="IPR022664">
    <property type="entry name" value="DapB_N_CS"/>
</dbReference>